<evidence type="ECO:0000313" key="9">
    <source>
        <dbReference type="Proteomes" id="UP000032582"/>
    </source>
</evidence>
<feature type="transmembrane region" description="Helical" evidence="6">
    <location>
        <begin position="288"/>
        <end position="307"/>
    </location>
</feature>
<organism evidence="8 9">
    <name type="scientific">Morganella morganii</name>
    <name type="common">Proteus morganii</name>
    <dbReference type="NCBI Taxonomy" id="582"/>
    <lineage>
        <taxon>Bacteria</taxon>
        <taxon>Pseudomonadati</taxon>
        <taxon>Pseudomonadota</taxon>
        <taxon>Gammaproteobacteria</taxon>
        <taxon>Enterobacterales</taxon>
        <taxon>Morganellaceae</taxon>
        <taxon>Morganella</taxon>
    </lineage>
</organism>
<dbReference type="Gene3D" id="3.40.1710.10">
    <property type="entry name" value="abc type-2 transporter like domain"/>
    <property type="match status" value="1"/>
</dbReference>
<dbReference type="InterPro" id="IPR013525">
    <property type="entry name" value="ABC2_TM"/>
</dbReference>
<comment type="subcellular location">
    <subcellularLocation>
        <location evidence="1">Cell membrane</location>
        <topology evidence="1">Multi-pass membrane protein</topology>
    </subcellularLocation>
</comment>
<gene>
    <name evidence="8" type="ORF">UA45_10815</name>
</gene>
<feature type="transmembrane region" description="Helical" evidence="6">
    <location>
        <begin position="229"/>
        <end position="248"/>
    </location>
</feature>
<dbReference type="AlphaFoldDB" id="A0A0D8LAG6"/>
<name>A0A0D8LAG6_MORMO</name>
<evidence type="ECO:0000256" key="4">
    <source>
        <dbReference type="ARBA" id="ARBA00022989"/>
    </source>
</evidence>
<dbReference type="EMBL" id="JZSH01000110">
    <property type="protein sequence ID" value="KJF77738.1"/>
    <property type="molecule type" value="Genomic_DNA"/>
</dbReference>
<evidence type="ECO:0000256" key="6">
    <source>
        <dbReference type="SAM" id="Phobius"/>
    </source>
</evidence>
<dbReference type="GO" id="GO:0005886">
    <property type="term" value="C:plasma membrane"/>
    <property type="evidence" value="ECO:0007669"/>
    <property type="project" value="UniProtKB-SubCell"/>
</dbReference>
<dbReference type="Proteomes" id="UP000032582">
    <property type="component" value="Unassembled WGS sequence"/>
</dbReference>
<evidence type="ECO:0000256" key="1">
    <source>
        <dbReference type="ARBA" id="ARBA00004651"/>
    </source>
</evidence>
<evidence type="ECO:0000256" key="2">
    <source>
        <dbReference type="ARBA" id="ARBA00022475"/>
    </source>
</evidence>
<dbReference type="PATRIC" id="fig|582.24.peg.3406"/>
<proteinExistence type="predicted"/>
<dbReference type="PANTHER" id="PTHR30294">
    <property type="entry name" value="MEMBRANE COMPONENT OF ABC TRANSPORTER YHHJ-RELATED"/>
    <property type="match status" value="1"/>
</dbReference>
<dbReference type="Pfam" id="PF12698">
    <property type="entry name" value="ABC2_membrane_3"/>
    <property type="match status" value="1"/>
</dbReference>
<accession>A0A0D8LAG6</accession>
<keyword evidence="4 6" id="KW-1133">Transmembrane helix</keyword>
<sequence>MRFPAIWRGFRNAFSQETRMAVRSPVFHWLSWLFPLMLFALVSANFSEGTLLDLPVSAIDYDHSPLSRTLVRNLNAASHASITPQDDKDVALERMGSAQDYAILVIPPRFESDVLSGKQPTTRMFFNALFYASGSYATQDFSGLIAELNGQYRSVLASEMGKNVPKLAQVTMSYDTLFNASGSYIYYQQFAATIHMLQLFVVTCTIYTMSRSTMLHSIKPLFSGVLGKLAPYTLFFTALLMIELAVLVTVFEAKVTGNPVYMLMVGFFYVMAAQSIGLLLYTFTRDPMMAYSMIGMLVSMAMAFSGMTVPELSMILPARIIANIEPLTHALNAMFDIFLREVSLQHILYVCALLLLYPVGATFLIRNRLPKRLALQRGGAV</sequence>
<evidence type="ECO:0000256" key="3">
    <source>
        <dbReference type="ARBA" id="ARBA00022692"/>
    </source>
</evidence>
<feature type="transmembrane region" description="Helical" evidence="6">
    <location>
        <begin position="346"/>
        <end position="365"/>
    </location>
</feature>
<evidence type="ECO:0000313" key="8">
    <source>
        <dbReference type="EMBL" id="KJF77738.1"/>
    </source>
</evidence>
<dbReference type="InterPro" id="IPR051449">
    <property type="entry name" value="ABC-2_transporter_component"/>
</dbReference>
<comment type="caution">
    <text evidence="8">The sequence shown here is derived from an EMBL/GenBank/DDBJ whole genome shotgun (WGS) entry which is preliminary data.</text>
</comment>
<protein>
    <submittedName>
        <fullName evidence="8">Antibiotic ABC transporter permease</fullName>
    </submittedName>
</protein>
<feature type="domain" description="ABC-2 type transporter transmembrane" evidence="7">
    <location>
        <begin position="29"/>
        <end position="357"/>
    </location>
</feature>
<dbReference type="PANTHER" id="PTHR30294:SF47">
    <property type="entry name" value="INNER MEMBRANE TRANSPORT PERMEASE YHHJ"/>
    <property type="match status" value="1"/>
</dbReference>
<feature type="transmembrane region" description="Helical" evidence="6">
    <location>
        <begin position="185"/>
        <end position="208"/>
    </location>
</feature>
<dbReference type="GO" id="GO:0140359">
    <property type="term" value="F:ABC-type transporter activity"/>
    <property type="evidence" value="ECO:0007669"/>
    <property type="project" value="InterPro"/>
</dbReference>
<keyword evidence="2" id="KW-1003">Cell membrane</keyword>
<evidence type="ECO:0000259" key="7">
    <source>
        <dbReference type="Pfam" id="PF12698"/>
    </source>
</evidence>
<keyword evidence="5 6" id="KW-0472">Membrane</keyword>
<feature type="transmembrane region" description="Helical" evidence="6">
    <location>
        <begin position="26"/>
        <end position="46"/>
    </location>
</feature>
<evidence type="ECO:0000256" key="5">
    <source>
        <dbReference type="ARBA" id="ARBA00023136"/>
    </source>
</evidence>
<feature type="transmembrane region" description="Helical" evidence="6">
    <location>
        <begin position="260"/>
        <end position="281"/>
    </location>
</feature>
<reference evidence="8 9" key="1">
    <citation type="submission" date="2015-02" db="EMBL/GenBank/DDBJ databases">
        <title>Whole genome shotgun sequencing of cultured foodborne pathogen.</title>
        <authorList>
            <person name="Timme R."/>
            <person name="Allard M.W."/>
            <person name="Strain E."/>
            <person name="Evans P.S."/>
            <person name="Brown E."/>
        </authorList>
    </citation>
    <scope>NUCLEOTIDE SEQUENCE [LARGE SCALE GENOMIC DNA]</scope>
    <source>
        <strain evidence="8 9">GCSL-TSO-24</strain>
    </source>
</reference>
<keyword evidence="3 6" id="KW-0812">Transmembrane</keyword>